<evidence type="ECO:0000313" key="2">
    <source>
        <dbReference type="EMBL" id="KAF4461288.1"/>
    </source>
</evidence>
<keyword evidence="3" id="KW-1185">Reference proteome</keyword>
<dbReference type="AlphaFoldDB" id="A0A8H4L4B6"/>
<organism evidence="2 3">
    <name type="scientific">Fusarium albosuccineum</name>
    <dbReference type="NCBI Taxonomy" id="1237068"/>
    <lineage>
        <taxon>Eukaryota</taxon>
        <taxon>Fungi</taxon>
        <taxon>Dikarya</taxon>
        <taxon>Ascomycota</taxon>
        <taxon>Pezizomycotina</taxon>
        <taxon>Sordariomycetes</taxon>
        <taxon>Hypocreomycetidae</taxon>
        <taxon>Hypocreales</taxon>
        <taxon>Nectriaceae</taxon>
        <taxon>Fusarium</taxon>
        <taxon>Fusarium decemcellulare species complex</taxon>
    </lineage>
</organism>
<gene>
    <name evidence="2" type="ORF">FALBO_11925</name>
</gene>
<proteinExistence type="predicted"/>
<evidence type="ECO:0000313" key="3">
    <source>
        <dbReference type="Proteomes" id="UP000554235"/>
    </source>
</evidence>
<name>A0A8H4L4B6_9HYPO</name>
<protein>
    <submittedName>
        <fullName evidence="2">Uncharacterized protein</fullName>
    </submittedName>
</protein>
<reference evidence="2 3" key="1">
    <citation type="submission" date="2020-01" db="EMBL/GenBank/DDBJ databases">
        <title>Identification and distribution of gene clusters putatively required for synthesis of sphingolipid metabolism inhibitors in phylogenetically diverse species of the filamentous fungus Fusarium.</title>
        <authorList>
            <person name="Kim H.-S."/>
            <person name="Busman M."/>
            <person name="Brown D.W."/>
            <person name="Divon H."/>
            <person name="Uhlig S."/>
            <person name="Proctor R.H."/>
        </authorList>
    </citation>
    <scope>NUCLEOTIDE SEQUENCE [LARGE SCALE GENOMIC DNA]</scope>
    <source>
        <strain evidence="2 3">NRRL 20459</strain>
    </source>
</reference>
<dbReference type="EMBL" id="JAADYS010001749">
    <property type="protein sequence ID" value="KAF4461288.1"/>
    <property type="molecule type" value="Genomic_DNA"/>
</dbReference>
<sequence length="197" mass="22733">MGSVPEQSRQQVPWNAINSRLQDSRPQGQGFVTPEAKPPNTRHVWIRRRSNPQPPVHSTVSLPGRAATIEMVRRRQHEIFESDGTPRRRADVENQVFASGSRLAQPDDSHLRTHWPAPEDDCTFPAPRLRSHELDVKEMRRVRGFPPGYKCYNCKALGLECPDSQQYNKDCAVWQIFQSPWDRDRARGRKSVSEEKK</sequence>
<feature type="compositionally biased region" description="Polar residues" evidence="1">
    <location>
        <begin position="1"/>
        <end position="27"/>
    </location>
</feature>
<dbReference type="Proteomes" id="UP000554235">
    <property type="component" value="Unassembled WGS sequence"/>
</dbReference>
<evidence type="ECO:0000256" key="1">
    <source>
        <dbReference type="SAM" id="MobiDB-lite"/>
    </source>
</evidence>
<comment type="caution">
    <text evidence="2">The sequence shown here is derived from an EMBL/GenBank/DDBJ whole genome shotgun (WGS) entry which is preliminary data.</text>
</comment>
<accession>A0A8H4L4B6</accession>
<feature type="region of interest" description="Disordered" evidence="1">
    <location>
        <begin position="1"/>
        <end position="41"/>
    </location>
</feature>